<dbReference type="EMBL" id="RIBY02002245">
    <property type="protein sequence ID" value="KAH9821972.1"/>
    <property type="molecule type" value="Genomic_DNA"/>
</dbReference>
<dbReference type="InterPro" id="IPR011722">
    <property type="entry name" value="Hemimethylated_DNA-bd_dom"/>
</dbReference>
<evidence type="ECO:0000259" key="1">
    <source>
        <dbReference type="PROSITE" id="PS50181"/>
    </source>
</evidence>
<dbReference type="InterPro" id="IPR032698">
    <property type="entry name" value="SirB1_N"/>
</dbReference>
<dbReference type="InterPro" id="IPR001810">
    <property type="entry name" value="F-box_dom"/>
</dbReference>
<dbReference type="Pfam" id="PF12937">
    <property type="entry name" value="F-box-like"/>
    <property type="match status" value="1"/>
</dbReference>
<evidence type="ECO:0000313" key="2">
    <source>
        <dbReference type="EMBL" id="KAH9821972.1"/>
    </source>
</evidence>
<sequence length="625" mass="71652">MAPIADAVDQFTKLPDELIEAIVSYLPPADSVSFGSTNRRGNKITYEPLVWRRHCIQGWKHWEAHHDLHDRLERPIAQTKWRQLYQQRQKTDREALDTFNKLLTTQQHRIASIEAIAKCGYDVKDLLAKQRDQTPDDAEDVLARRYYANAILGQIHRETALNKWTRLQRQQMVSLEEVLGAYDLFVLGDRRGDLQDINKELDRIAERVRARDPDFDELSTRRKAVQVARFVRSENLAGNTSSEEYHNLRNNFISMVLFDEPRTSLPLQSAAIYCAIARRLGINAKPSNFPGHVHVVIERPADADLDGRPRFAGELSPEDSADFMHMDPWRTADEVPRSYLATRLSQMGAPVAQHNFHLAPTTMLNMAQRTGRNIMNSVQEARDRQRGTTRRNSFPDTDAAWYSMLWSMLMLGDSGDQAATLHRRRQCLPYLMEHYQSHFPEDLGLIEELILPMFAGEREHDVLLHLITTARLADSNAKAPSPRPTSPTTPGPAFKIGTHFQHRRYGYNAVVVGWDTKCSAETRWIEQMRVDELPRGRDQPFYNVVSVSVYYYVLVAPLGRGHANAAYSADDKTARYVAEENIRDVGVQGVEPPETLMGLAGRYFKRWDKVEGRFVSNIRDEYPDD</sequence>
<keyword evidence="3" id="KW-1185">Reference proteome</keyword>
<comment type="caution">
    <text evidence="2">The sequence shown here is derived from an EMBL/GenBank/DDBJ whole genome shotgun (WGS) entry which is preliminary data.</text>
</comment>
<dbReference type="Pfam" id="PF13369">
    <property type="entry name" value="Transglut_core2"/>
    <property type="match status" value="1"/>
</dbReference>
<dbReference type="SUPFAM" id="SSF81383">
    <property type="entry name" value="F-box domain"/>
    <property type="match status" value="1"/>
</dbReference>
<feature type="domain" description="F-box" evidence="1">
    <location>
        <begin position="8"/>
        <end position="54"/>
    </location>
</feature>
<dbReference type="NCBIfam" id="TIGR02097">
    <property type="entry name" value="yccV"/>
    <property type="match status" value="1"/>
</dbReference>
<dbReference type="AlphaFoldDB" id="A0A9W7SL71"/>
<dbReference type="GO" id="GO:0003677">
    <property type="term" value="F:DNA binding"/>
    <property type="evidence" value="ECO:0007669"/>
    <property type="project" value="InterPro"/>
</dbReference>
<name>A0A9W7SL71_9PEZI</name>
<dbReference type="Pfam" id="PF08755">
    <property type="entry name" value="YccV-like"/>
    <property type="match status" value="1"/>
</dbReference>
<dbReference type="PANTHER" id="PTHR31350">
    <property type="entry name" value="SI:DKEY-261L7.2"/>
    <property type="match status" value="1"/>
</dbReference>
<reference evidence="2 3" key="1">
    <citation type="journal article" date="2018" name="IMA Fungus">
        <title>IMA Genome-F 10: Nine draft genome sequences of Claviceps purpurea s.lat., including C. arundinis, C. humidiphila, and C. cf. spartinae, pseudomolecules for the pitch canker pathogen Fusarium circinatum, draft genome of Davidsoniella eucalypti, Grosmannia galeiformis, Quambalaria eucalypti, and Teratosphaeria destructans.</title>
        <authorList>
            <person name="Wingfield B.D."/>
            <person name="Liu M."/>
            <person name="Nguyen H.D."/>
            <person name="Lane F.A."/>
            <person name="Morgan S.W."/>
            <person name="De Vos L."/>
            <person name="Wilken P.M."/>
            <person name="Duong T.A."/>
            <person name="Aylward J."/>
            <person name="Coetzee M.P."/>
            <person name="Dadej K."/>
            <person name="De Beer Z.W."/>
            <person name="Findlay W."/>
            <person name="Havenga M."/>
            <person name="Kolarik M."/>
            <person name="Menzies J.G."/>
            <person name="Naidoo K."/>
            <person name="Pochopski O."/>
            <person name="Shoukouhi P."/>
            <person name="Santana Q.C."/>
            <person name="Seifert K.A."/>
            <person name="Soal N."/>
            <person name="Steenkamp E.T."/>
            <person name="Tatham C.T."/>
            <person name="van der Nest M.A."/>
            <person name="Wingfield M.J."/>
        </authorList>
    </citation>
    <scope>NUCLEOTIDE SEQUENCE [LARGE SCALE GENOMIC DNA]</scope>
    <source>
        <strain evidence="2">CMW44962</strain>
    </source>
</reference>
<dbReference type="InterPro" id="IPR036047">
    <property type="entry name" value="F-box-like_dom_sf"/>
</dbReference>
<dbReference type="SUPFAM" id="SSF141255">
    <property type="entry name" value="YccV-like"/>
    <property type="match status" value="1"/>
</dbReference>
<dbReference type="Gene3D" id="1.20.1280.50">
    <property type="match status" value="1"/>
</dbReference>
<dbReference type="Proteomes" id="UP001138500">
    <property type="component" value="Unassembled WGS sequence"/>
</dbReference>
<gene>
    <name evidence="2" type="ORF">Tdes44962_MAKER04869</name>
</gene>
<dbReference type="OrthoDB" id="28868at2759"/>
<dbReference type="PANTHER" id="PTHR31350:SF27">
    <property type="entry name" value="HEMIMETHYLATED DNA-BINDING DOMAIN-CONTAINING PROTEIN"/>
    <property type="match status" value="1"/>
</dbReference>
<organism evidence="2 3">
    <name type="scientific">Teratosphaeria destructans</name>
    <dbReference type="NCBI Taxonomy" id="418781"/>
    <lineage>
        <taxon>Eukaryota</taxon>
        <taxon>Fungi</taxon>
        <taxon>Dikarya</taxon>
        <taxon>Ascomycota</taxon>
        <taxon>Pezizomycotina</taxon>
        <taxon>Dothideomycetes</taxon>
        <taxon>Dothideomycetidae</taxon>
        <taxon>Mycosphaerellales</taxon>
        <taxon>Teratosphaeriaceae</taxon>
        <taxon>Teratosphaeria</taxon>
    </lineage>
</organism>
<accession>A0A9W7SL71</accession>
<evidence type="ECO:0000313" key="3">
    <source>
        <dbReference type="Proteomes" id="UP001138500"/>
    </source>
</evidence>
<dbReference type="Gene3D" id="2.30.30.390">
    <property type="entry name" value="Hemimethylated DNA-binding domain"/>
    <property type="match status" value="1"/>
</dbReference>
<dbReference type="InterPro" id="IPR036623">
    <property type="entry name" value="Hemimethylated_DNA-bd_sf"/>
</dbReference>
<dbReference type="PROSITE" id="PS50181">
    <property type="entry name" value="FBOX"/>
    <property type="match status" value="1"/>
</dbReference>
<dbReference type="SMART" id="SM00992">
    <property type="entry name" value="YccV-like"/>
    <property type="match status" value="1"/>
</dbReference>
<reference evidence="2 3" key="2">
    <citation type="journal article" date="2021" name="Curr. Genet.">
        <title>Genetic response to nitrogen starvation in the aggressive Eucalyptus foliar pathogen Teratosphaeria destructans.</title>
        <authorList>
            <person name="Havenga M."/>
            <person name="Wingfield B.D."/>
            <person name="Wingfield M.J."/>
            <person name="Dreyer L.L."/>
            <person name="Roets F."/>
            <person name="Aylward J."/>
        </authorList>
    </citation>
    <scope>NUCLEOTIDE SEQUENCE [LARGE SCALE GENOMIC DNA]</scope>
    <source>
        <strain evidence="2">CMW44962</strain>
    </source>
</reference>
<protein>
    <submittedName>
        <fullName evidence="2">F-box only protein 21</fullName>
    </submittedName>
</protein>
<proteinExistence type="predicted"/>